<gene>
    <name evidence="3" type="ORF">VC81_02900</name>
</gene>
<evidence type="ECO:0000259" key="1">
    <source>
        <dbReference type="PROSITE" id="PS51186"/>
    </source>
</evidence>
<dbReference type="Pfam" id="PF14542">
    <property type="entry name" value="Acetyltransf_CG"/>
    <property type="match status" value="1"/>
</dbReference>
<dbReference type="GO" id="GO:0016491">
    <property type="term" value="F:oxidoreductase activity"/>
    <property type="evidence" value="ECO:0007669"/>
    <property type="project" value="InterPro"/>
</dbReference>
<dbReference type="Gene3D" id="3.40.50.360">
    <property type="match status" value="1"/>
</dbReference>
<proteinExistence type="predicted"/>
<dbReference type="SUPFAM" id="SSF52218">
    <property type="entry name" value="Flavoproteins"/>
    <property type="match status" value="1"/>
</dbReference>
<dbReference type="CDD" id="cd04301">
    <property type="entry name" value="NAT_SF"/>
    <property type="match status" value="1"/>
</dbReference>
<dbReference type="PROSITE" id="PS51729">
    <property type="entry name" value="GNAT_YJDJ"/>
    <property type="match status" value="1"/>
</dbReference>
<evidence type="ECO:0000313" key="4">
    <source>
        <dbReference type="Proteomes" id="UP000033491"/>
    </source>
</evidence>
<sequence length="283" mass="31176">MNLKKIGLLAGSLRTDSYAKKVAKNWGLLAPSDCFLEWLSIDQLPLFRETLTPSEQQACQQFRQTVATLDGLCLVTPEINHGMPGCLKNALDIASVSANGSAWREKPALIAGVSTGPMGGISASQDVKRVGLTIGLRVIQPCEFYLGRVQNQLDDHGLFQLEPATQDFWQLGMDRLVQALDGDTPVTDRYTFHTTAQQVTLLADGTIRGRGRIQLMGHQLIIEQIVVDPQSRGRGIGGRLMARLLMMATLFHWQIVPRCSYARGFFERHPEARGVLAAEGVNH</sequence>
<accession>A0A0F3RTS9</accession>
<feature type="domain" description="N-acetyltransferase" evidence="2">
    <location>
        <begin position="191"/>
        <end position="277"/>
    </location>
</feature>
<dbReference type="Pfam" id="PF03358">
    <property type="entry name" value="FMN_red"/>
    <property type="match status" value="1"/>
</dbReference>
<dbReference type="InterPro" id="IPR050712">
    <property type="entry name" value="NAD(P)H-dep_reductase"/>
</dbReference>
<comment type="caution">
    <text evidence="3">The sequence shown here is derived from an EMBL/GenBank/DDBJ whole genome shotgun (WGS) entry which is preliminary data.</text>
</comment>
<dbReference type="AlphaFoldDB" id="A0A0F3RTS9"/>
<evidence type="ECO:0000313" key="3">
    <source>
        <dbReference type="EMBL" id="KJW13428.1"/>
    </source>
</evidence>
<dbReference type="GO" id="GO:0005829">
    <property type="term" value="C:cytosol"/>
    <property type="evidence" value="ECO:0007669"/>
    <property type="project" value="TreeGrafter"/>
</dbReference>
<protein>
    <submittedName>
        <fullName evidence="3">Uncharacterized protein</fullName>
    </submittedName>
</protein>
<organism evidence="3 4">
    <name type="scientific">Levilactobacillus spicheri</name>
    <dbReference type="NCBI Taxonomy" id="216463"/>
    <lineage>
        <taxon>Bacteria</taxon>
        <taxon>Bacillati</taxon>
        <taxon>Bacillota</taxon>
        <taxon>Bacilli</taxon>
        <taxon>Lactobacillales</taxon>
        <taxon>Lactobacillaceae</taxon>
        <taxon>Levilactobacillus</taxon>
    </lineage>
</organism>
<dbReference type="PROSITE" id="PS51186">
    <property type="entry name" value="GNAT"/>
    <property type="match status" value="1"/>
</dbReference>
<dbReference type="Gene3D" id="3.40.630.30">
    <property type="match status" value="1"/>
</dbReference>
<dbReference type="InterPro" id="IPR000182">
    <property type="entry name" value="GNAT_dom"/>
</dbReference>
<dbReference type="Proteomes" id="UP000033491">
    <property type="component" value="Unassembled WGS sequence"/>
</dbReference>
<reference evidence="3 4" key="1">
    <citation type="submission" date="2015-03" db="EMBL/GenBank/DDBJ databases">
        <authorList>
            <person name="Zheng J."/>
            <person name="Ganezle M."/>
        </authorList>
    </citation>
    <scope>NUCLEOTIDE SEQUENCE [LARGE SCALE GENOMIC DNA]</scope>
    <source>
        <strain evidence="3 4">LP38</strain>
    </source>
</reference>
<dbReference type="SUPFAM" id="SSF55729">
    <property type="entry name" value="Acyl-CoA N-acyltransferases (Nat)"/>
    <property type="match status" value="1"/>
</dbReference>
<dbReference type="PATRIC" id="fig|216463.3.peg.2402"/>
<dbReference type="PANTHER" id="PTHR30543">
    <property type="entry name" value="CHROMATE REDUCTASE"/>
    <property type="match status" value="1"/>
</dbReference>
<dbReference type="GO" id="GO:0016747">
    <property type="term" value="F:acyltransferase activity, transferring groups other than amino-acyl groups"/>
    <property type="evidence" value="ECO:0007669"/>
    <property type="project" value="InterPro"/>
</dbReference>
<feature type="domain" description="N-acetyltransferase" evidence="1">
    <location>
        <begin position="159"/>
        <end position="283"/>
    </location>
</feature>
<dbReference type="InterPro" id="IPR005025">
    <property type="entry name" value="FMN_Rdtase-like_dom"/>
</dbReference>
<name>A0A0F3RTS9_9LACO</name>
<dbReference type="PANTHER" id="PTHR30543:SF21">
    <property type="entry name" value="NAD(P)H-DEPENDENT FMN REDUCTASE LOT6"/>
    <property type="match status" value="1"/>
</dbReference>
<dbReference type="InterPro" id="IPR029039">
    <property type="entry name" value="Flavoprotein-like_sf"/>
</dbReference>
<dbReference type="GO" id="GO:0010181">
    <property type="term" value="F:FMN binding"/>
    <property type="evidence" value="ECO:0007669"/>
    <property type="project" value="TreeGrafter"/>
</dbReference>
<dbReference type="STRING" id="216463.VC81_02900"/>
<dbReference type="InterPro" id="IPR016181">
    <property type="entry name" value="Acyl_CoA_acyltransferase"/>
</dbReference>
<dbReference type="OrthoDB" id="9812295at2"/>
<dbReference type="EMBL" id="JZCR01000006">
    <property type="protein sequence ID" value="KJW13428.1"/>
    <property type="molecule type" value="Genomic_DNA"/>
</dbReference>
<dbReference type="InterPro" id="IPR031165">
    <property type="entry name" value="GNAT_YJDJ"/>
</dbReference>
<evidence type="ECO:0000259" key="2">
    <source>
        <dbReference type="PROSITE" id="PS51729"/>
    </source>
</evidence>